<dbReference type="Gene3D" id="3.65.10.10">
    <property type="entry name" value="Enolpyruvate transferase domain"/>
    <property type="match status" value="2"/>
</dbReference>
<comment type="caution">
    <text evidence="9">The sequence shown here is derived from an EMBL/GenBank/DDBJ whole genome shotgun (WGS) entry which is preliminary data.</text>
</comment>
<evidence type="ECO:0000256" key="2">
    <source>
        <dbReference type="ARBA" id="ARBA00009948"/>
    </source>
</evidence>
<feature type="binding site" evidence="7">
    <location>
        <position position="354"/>
    </location>
    <ligand>
        <name>phosphoenolpyruvate</name>
        <dbReference type="ChEBI" id="CHEBI:58702"/>
    </ligand>
</feature>
<feature type="binding site" evidence="7">
    <location>
        <position position="27"/>
    </location>
    <ligand>
        <name>3-phosphoshikimate</name>
        <dbReference type="ChEBI" id="CHEBI:145989"/>
    </ligand>
</feature>
<dbReference type="InterPro" id="IPR006264">
    <property type="entry name" value="EPSP_synthase"/>
</dbReference>
<dbReference type="EMBL" id="ACIL03000014">
    <property type="protein sequence ID" value="ESL02623.1"/>
    <property type="molecule type" value="Genomic_DNA"/>
</dbReference>
<dbReference type="RefSeq" id="WP_023355080.1">
    <property type="nucleotide sequence ID" value="NZ_KI535368.1"/>
</dbReference>
<feature type="active site" description="Proton acceptor" evidence="7">
    <location>
        <position position="323"/>
    </location>
</feature>
<dbReference type="PANTHER" id="PTHR21090">
    <property type="entry name" value="AROM/DEHYDROQUINATE SYNTHASE"/>
    <property type="match status" value="1"/>
</dbReference>
<dbReference type="InterPro" id="IPR001986">
    <property type="entry name" value="Enolpyruvate_Tfrase_dom"/>
</dbReference>
<comment type="function">
    <text evidence="7">Catalyzes the transfer of the enolpyruvyl moiety of phosphoenolpyruvate (PEP) to the 5-hydroxyl of shikimate-3-phosphate (S3P) to produce enolpyruvyl shikimate-3-phosphate and inorganic phosphate.</text>
</comment>
<dbReference type="HAMAP" id="MF_00210">
    <property type="entry name" value="EPSP_synth"/>
    <property type="match status" value="1"/>
</dbReference>
<dbReference type="OrthoDB" id="9809920at2"/>
<dbReference type="UniPathway" id="UPA00053">
    <property type="reaction ID" value="UER00089"/>
</dbReference>
<feature type="binding site" evidence="7">
    <location>
        <position position="27"/>
    </location>
    <ligand>
        <name>phosphoenolpyruvate</name>
        <dbReference type="ChEBI" id="CHEBI:58702"/>
    </ligand>
</feature>
<dbReference type="SUPFAM" id="SSF55205">
    <property type="entry name" value="EPT/RTPC-like"/>
    <property type="match status" value="1"/>
</dbReference>
<dbReference type="Proteomes" id="UP000018227">
    <property type="component" value="Unassembled WGS sequence"/>
</dbReference>
<dbReference type="InterPro" id="IPR036968">
    <property type="entry name" value="Enolpyruvate_Tfrase_sf"/>
</dbReference>
<comment type="similarity">
    <text evidence="2 7">Belongs to the EPSP synthase family.</text>
</comment>
<dbReference type="EC" id="2.5.1.19" evidence="7"/>
<protein>
    <recommendedName>
        <fullName evidence="7">3-phosphoshikimate 1-carboxyvinyltransferase</fullName>
        <ecNumber evidence="7">2.5.1.19</ecNumber>
    </recommendedName>
    <alternativeName>
        <fullName evidence="7">5-enolpyruvylshikimate-3-phosphate synthase</fullName>
        <shortName evidence="7">EPSP synthase</shortName>
        <shortName evidence="7">EPSPS</shortName>
    </alternativeName>
</protein>
<dbReference type="eggNOG" id="COG0128">
    <property type="taxonomic scope" value="Bacteria"/>
</dbReference>
<dbReference type="GO" id="GO:0009073">
    <property type="term" value="P:aromatic amino acid family biosynthetic process"/>
    <property type="evidence" value="ECO:0007669"/>
    <property type="project" value="UniProtKB-KW"/>
</dbReference>
<dbReference type="GO" id="GO:0009423">
    <property type="term" value="P:chorismate biosynthetic process"/>
    <property type="evidence" value="ECO:0007669"/>
    <property type="project" value="UniProtKB-UniRule"/>
</dbReference>
<comment type="catalytic activity">
    <reaction evidence="6">
        <text>3-phosphoshikimate + phosphoenolpyruvate = 5-O-(1-carboxyvinyl)-3-phosphoshikimate + phosphate</text>
        <dbReference type="Rhea" id="RHEA:21256"/>
        <dbReference type="ChEBI" id="CHEBI:43474"/>
        <dbReference type="ChEBI" id="CHEBI:57701"/>
        <dbReference type="ChEBI" id="CHEBI:58702"/>
        <dbReference type="ChEBI" id="CHEBI:145989"/>
        <dbReference type="EC" id="2.5.1.19"/>
    </reaction>
    <physiologicalReaction direction="left-to-right" evidence="6">
        <dbReference type="Rhea" id="RHEA:21257"/>
    </physiologicalReaction>
</comment>
<comment type="pathway">
    <text evidence="1 7">Metabolic intermediate biosynthesis; chorismate biosynthesis; chorismate from D-erythrose 4-phosphate and phosphoenolpyruvate: step 6/7.</text>
</comment>
<proteinExistence type="inferred from homology"/>
<comment type="caution">
    <text evidence="7">Lacks conserved residue(s) required for the propagation of feature annotation.</text>
</comment>
<dbReference type="InterPro" id="IPR013792">
    <property type="entry name" value="RNA3'P_cycl/enolpyr_Trfase_a/b"/>
</dbReference>
<dbReference type="HOGENOM" id="CLU_024321_0_0_9"/>
<feature type="binding site" evidence="7">
    <location>
        <position position="174"/>
    </location>
    <ligand>
        <name>3-phosphoshikimate</name>
        <dbReference type="ChEBI" id="CHEBI:145989"/>
    </ligand>
</feature>
<dbReference type="AlphaFoldDB" id="V2Y0Y7"/>
<sequence>MDKYRVKCIFGKISSEKLIKVKVPGSKSITNRALLIAALAEGESGLSGALFSNDAKNMIACLNSLGIKTDIDEENETIVVQGCGGRLPVREAGINVGSAGTAARFITALLAFSGGVYHLDASEQMKKRPMKPLLDALISLGVVISYDEKEGHFPFTLDSREVKGGRICLDTGISSQFLSAVIMTGFLLKNGLKVDIGGERESLPYVDMTVKVMEGFGVKVDTVHENGLASYILKEGNGYTAREYNIEPDVSAACYFYAMAEILGCKAQVERVHLDSIQGDIEFVKLLTKMRAKLSENSEGIVLQGAKDGNYEGLEANLNSFSDQSLTLAAVGAFAKSPTKITGVAHIRLQESDRLLAIKTELERLGIKTEIGEGEITIFPMSMDSSEVEIETYEDHRVAMAFALIGLRREGVVIKNPGCSAKTFKDYFKVLDKIVGE</sequence>
<feature type="binding site" evidence="7">
    <location>
        <position position="202"/>
    </location>
    <ligand>
        <name>3-phosphoshikimate</name>
        <dbReference type="ChEBI" id="CHEBI:145989"/>
    </ligand>
</feature>
<evidence type="ECO:0000313" key="10">
    <source>
        <dbReference type="Proteomes" id="UP000018227"/>
    </source>
</evidence>
<keyword evidence="3 7" id="KW-0028">Amino-acid biosynthesis</keyword>
<feature type="binding site" evidence="7">
    <location>
        <position position="100"/>
    </location>
    <ligand>
        <name>phosphoenolpyruvate</name>
        <dbReference type="ChEBI" id="CHEBI:58702"/>
    </ligand>
</feature>
<gene>
    <name evidence="7" type="primary">aroA</name>
    <name evidence="9" type="ORF">GCWU0000282_002215</name>
</gene>
<feature type="binding site" evidence="7">
    <location>
        <position position="175"/>
    </location>
    <ligand>
        <name>3-phosphoshikimate</name>
        <dbReference type="ChEBI" id="CHEBI:145989"/>
    </ligand>
</feature>
<dbReference type="GO" id="GO:0003866">
    <property type="term" value="F:3-phosphoshikimate 1-carboxyvinyltransferase activity"/>
    <property type="evidence" value="ECO:0007669"/>
    <property type="project" value="UniProtKB-UniRule"/>
</dbReference>
<dbReference type="PANTHER" id="PTHR21090:SF5">
    <property type="entry name" value="PENTAFUNCTIONAL AROM POLYPEPTIDE"/>
    <property type="match status" value="1"/>
</dbReference>
<feature type="binding site" evidence="7">
    <location>
        <position position="176"/>
    </location>
    <ligand>
        <name>3-phosphoshikimate</name>
        <dbReference type="ChEBI" id="CHEBI:145989"/>
    </ligand>
</feature>
<comment type="subunit">
    <text evidence="7">Monomer.</text>
</comment>
<feature type="binding site" evidence="7">
    <location>
        <position position="397"/>
    </location>
    <ligand>
        <name>phosphoenolpyruvate</name>
        <dbReference type="ChEBI" id="CHEBI:58702"/>
    </ligand>
</feature>
<feature type="binding site" evidence="7">
    <location>
        <position position="350"/>
    </location>
    <ligand>
        <name>3-phosphoshikimate</name>
        <dbReference type="ChEBI" id="CHEBI:145989"/>
    </ligand>
</feature>
<comment type="subcellular location">
    <subcellularLocation>
        <location evidence="7">Cytoplasm</location>
    </subcellularLocation>
</comment>
<evidence type="ECO:0000256" key="6">
    <source>
        <dbReference type="ARBA" id="ARBA00044633"/>
    </source>
</evidence>
<feature type="domain" description="Enolpyruvate transferase" evidence="8">
    <location>
        <begin position="20"/>
        <end position="431"/>
    </location>
</feature>
<keyword evidence="5 7" id="KW-0057">Aromatic amino acid biosynthesis</keyword>
<evidence type="ECO:0000256" key="4">
    <source>
        <dbReference type="ARBA" id="ARBA00022679"/>
    </source>
</evidence>
<feature type="binding site" evidence="7">
    <location>
        <position position="32"/>
    </location>
    <ligand>
        <name>3-phosphoshikimate</name>
        <dbReference type="ChEBI" id="CHEBI:145989"/>
    </ligand>
</feature>
<dbReference type="STRING" id="592026.GCWU0000282_002215"/>
<feature type="binding site" evidence="7">
    <location>
        <position position="28"/>
    </location>
    <ligand>
        <name>3-phosphoshikimate</name>
        <dbReference type="ChEBI" id="CHEBI:145989"/>
    </ligand>
</feature>
<feature type="binding site" evidence="7">
    <location>
        <position position="323"/>
    </location>
    <ligand>
        <name>3-phosphoshikimate</name>
        <dbReference type="ChEBI" id="CHEBI:145989"/>
    </ligand>
</feature>
<feature type="binding site" evidence="7">
    <location>
        <position position="128"/>
    </location>
    <ligand>
        <name>phosphoenolpyruvate</name>
        <dbReference type="ChEBI" id="CHEBI:58702"/>
    </ligand>
</feature>
<keyword evidence="10" id="KW-1185">Reference proteome</keyword>
<evidence type="ECO:0000256" key="3">
    <source>
        <dbReference type="ARBA" id="ARBA00022605"/>
    </source>
</evidence>
<evidence type="ECO:0000259" key="8">
    <source>
        <dbReference type="Pfam" id="PF00275"/>
    </source>
</evidence>
<keyword evidence="7" id="KW-0963">Cytoplasm</keyword>
<dbReference type="Pfam" id="PF00275">
    <property type="entry name" value="EPSP_synthase"/>
    <property type="match status" value="1"/>
</dbReference>
<dbReference type="GO" id="GO:0005737">
    <property type="term" value="C:cytoplasm"/>
    <property type="evidence" value="ECO:0007669"/>
    <property type="project" value="UniProtKB-SubCell"/>
</dbReference>
<dbReference type="CDD" id="cd01556">
    <property type="entry name" value="EPSP_synthase"/>
    <property type="match status" value="1"/>
</dbReference>
<dbReference type="NCBIfam" id="TIGR01356">
    <property type="entry name" value="aroA"/>
    <property type="match status" value="1"/>
</dbReference>
<dbReference type="PIRSF" id="PIRSF000505">
    <property type="entry name" value="EPSPS"/>
    <property type="match status" value="1"/>
</dbReference>
<feature type="binding site" evidence="7">
    <location>
        <position position="176"/>
    </location>
    <ligand>
        <name>phosphoenolpyruvate</name>
        <dbReference type="ChEBI" id="CHEBI:58702"/>
    </ligand>
</feature>
<evidence type="ECO:0000313" key="9">
    <source>
        <dbReference type="EMBL" id="ESL02623.1"/>
    </source>
</evidence>
<evidence type="ECO:0000256" key="7">
    <source>
        <dbReference type="HAMAP-Rule" id="MF_00210"/>
    </source>
</evidence>
<evidence type="ECO:0000256" key="1">
    <source>
        <dbReference type="ARBA" id="ARBA00004811"/>
    </source>
</evidence>
<accession>V2Y0Y7</accession>
<keyword evidence="4 7" id="KW-0808">Transferase</keyword>
<evidence type="ECO:0000256" key="5">
    <source>
        <dbReference type="ARBA" id="ARBA00023141"/>
    </source>
</evidence>
<name>V2Y0Y7_9FIRM</name>
<organism evidence="9 10">
    <name type="scientific">Catonella morbi ATCC 51271</name>
    <dbReference type="NCBI Taxonomy" id="592026"/>
    <lineage>
        <taxon>Bacteria</taxon>
        <taxon>Bacillati</taxon>
        <taxon>Bacillota</taxon>
        <taxon>Clostridia</taxon>
        <taxon>Lachnospirales</taxon>
        <taxon>Lachnospiraceae</taxon>
        <taxon>Catonella</taxon>
    </lineage>
</organism>
<feature type="binding site" evidence="7">
    <location>
        <position position="422"/>
    </location>
    <ligand>
        <name>phosphoenolpyruvate</name>
        <dbReference type="ChEBI" id="CHEBI:58702"/>
    </ligand>
</feature>
<reference evidence="9 10" key="1">
    <citation type="submission" date="2013-06" db="EMBL/GenBank/DDBJ databases">
        <authorList>
            <person name="Weinstock G."/>
            <person name="Sodergren E."/>
            <person name="Clifton S."/>
            <person name="Fulton L."/>
            <person name="Fulton B."/>
            <person name="Courtney L."/>
            <person name="Fronick C."/>
            <person name="Harrison M."/>
            <person name="Strong C."/>
            <person name="Farmer C."/>
            <person name="Delahaunty K."/>
            <person name="Markovic C."/>
            <person name="Hall O."/>
            <person name="Minx P."/>
            <person name="Tomlinson C."/>
            <person name="Mitreva M."/>
            <person name="Nelson J."/>
            <person name="Hou S."/>
            <person name="Wollam A."/>
            <person name="Pepin K.H."/>
            <person name="Johnson M."/>
            <person name="Bhonagiri V."/>
            <person name="Nash W.E."/>
            <person name="Warren W."/>
            <person name="Chinwalla A."/>
            <person name="Mardis E.R."/>
            <person name="Wilson R.K."/>
        </authorList>
    </citation>
    <scope>NUCLEOTIDE SEQUENCE [LARGE SCALE GENOMIC DNA]</scope>
    <source>
        <strain evidence="9 10">ATCC 51271</strain>
    </source>
</reference>
<dbReference type="GO" id="GO:0008652">
    <property type="term" value="P:amino acid biosynthetic process"/>
    <property type="evidence" value="ECO:0007669"/>
    <property type="project" value="UniProtKB-KW"/>
</dbReference>